<protein>
    <recommendedName>
        <fullName evidence="5">Ribosome-recycling factor</fullName>
        <shortName evidence="5">RRF</shortName>
    </recommendedName>
    <alternativeName>
        <fullName evidence="5">Ribosome-releasing factor</fullName>
    </alternativeName>
</protein>
<comment type="similarity">
    <text evidence="2 5">Belongs to the RRF family.</text>
</comment>
<gene>
    <name evidence="5 7" type="primary">frr</name>
    <name evidence="7" type="ORF">H8876_08055</name>
</gene>
<feature type="domain" description="Ribosome recycling factor" evidence="6">
    <location>
        <begin position="20"/>
        <end position="183"/>
    </location>
</feature>
<dbReference type="Pfam" id="PF01765">
    <property type="entry name" value="RRF"/>
    <property type="match status" value="1"/>
</dbReference>
<dbReference type="Gene3D" id="3.30.1360.40">
    <property type="match status" value="1"/>
</dbReference>
<dbReference type="PANTHER" id="PTHR20982:SF3">
    <property type="entry name" value="MITOCHONDRIAL RIBOSOME RECYCLING FACTOR PSEUDO 1"/>
    <property type="match status" value="1"/>
</dbReference>
<evidence type="ECO:0000256" key="1">
    <source>
        <dbReference type="ARBA" id="ARBA00004496"/>
    </source>
</evidence>
<keyword evidence="8" id="KW-1185">Reference proteome</keyword>
<dbReference type="HAMAP" id="MF_00040">
    <property type="entry name" value="RRF"/>
    <property type="match status" value="1"/>
</dbReference>
<evidence type="ECO:0000256" key="2">
    <source>
        <dbReference type="ARBA" id="ARBA00005912"/>
    </source>
</evidence>
<dbReference type="GO" id="GO:0005737">
    <property type="term" value="C:cytoplasm"/>
    <property type="evidence" value="ECO:0007669"/>
    <property type="project" value="UniProtKB-SubCell"/>
</dbReference>
<accession>A0A923SS28</accession>
<dbReference type="InterPro" id="IPR002661">
    <property type="entry name" value="Ribosome_recyc_fac"/>
</dbReference>
<dbReference type="CDD" id="cd00520">
    <property type="entry name" value="RRF"/>
    <property type="match status" value="1"/>
</dbReference>
<dbReference type="EMBL" id="JACRWC010000103">
    <property type="protein sequence ID" value="MBC5999950.1"/>
    <property type="molecule type" value="Genomic_DNA"/>
</dbReference>
<dbReference type="FunFam" id="1.10.132.20:FF:000001">
    <property type="entry name" value="Ribosome-recycling factor"/>
    <property type="match status" value="1"/>
</dbReference>
<dbReference type="GO" id="GO:0006415">
    <property type="term" value="P:translational termination"/>
    <property type="evidence" value="ECO:0007669"/>
    <property type="project" value="UniProtKB-UniRule"/>
</dbReference>
<evidence type="ECO:0000313" key="7">
    <source>
        <dbReference type="EMBL" id="MBC5999950.1"/>
    </source>
</evidence>
<dbReference type="NCBIfam" id="TIGR00496">
    <property type="entry name" value="frr"/>
    <property type="match status" value="1"/>
</dbReference>
<keyword evidence="3 5" id="KW-0963">Cytoplasm</keyword>
<organism evidence="7 8">
    <name type="scientific">Lentihominibacter faecis</name>
    <dbReference type="NCBI Taxonomy" id="2764712"/>
    <lineage>
        <taxon>Bacteria</taxon>
        <taxon>Bacillati</taxon>
        <taxon>Bacillota</taxon>
        <taxon>Clostridia</taxon>
        <taxon>Peptostreptococcales</taxon>
        <taxon>Anaerovoracaceae</taxon>
        <taxon>Lentihominibacter</taxon>
    </lineage>
</organism>
<evidence type="ECO:0000313" key="8">
    <source>
        <dbReference type="Proteomes" id="UP000644115"/>
    </source>
</evidence>
<dbReference type="Proteomes" id="UP000644115">
    <property type="component" value="Unassembled WGS sequence"/>
</dbReference>
<evidence type="ECO:0000256" key="4">
    <source>
        <dbReference type="ARBA" id="ARBA00022917"/>
    </source>
</evidence>
<evidence type="ECO:0000259" key="6">
    <source>
        <dbReference type="Pfam" id="PF01765"/>
    </source>
</evidence>
<dbReference type="Gene3D" id="1.10.132.20">
    <property type="entry name" value="Ribosome-recycling factor"/>
    <property type="match status" value="1"/>
</dbReference>
<dbReference type="InterPro" id="IPR023584">
    <property type="entry name" value="Ribosome_recyc_fac_dom"/>
</dbReference>
<evidence type="ECO:0000256" key="5">
    <source>
        <dbReference type="HAMAP-Rule" id="MF_00040"/>
    </source>
</evidence>
<dbReference type="GO" id="GO:0043023">
    <property type="term" value="F:ribosomal large subunit binding"/>
    <property type="evidence" value="ECO:0007669"/>
    <property type="project" value="TreeGrafter"/>
</dbReference>
<sequence>MSGFDINILKEKTEKSLNVLREELGTVRAGRANAALVDKVTVDYYGSPTPLKALSNISVPDPRTLMISPFDPKSIPEIEHAINAANIGINPVNDGKVIRLQIPQVTEERRKELTKVVKKMGEDTKVAVRNLRRDANDKVKKMEKAGDFTEDDAKGTLDDIQKLIDKTIKDIDKIVEEKEQEILEV</sequence>
<comment type="function">
    <text evidence="5">Responsible for the release of ribosomes from messenger RNA at the termination of protein biosynthesis. May increase the efficiency of translation by recycling ribosomes from one round of translation to another.</text>
</comment>
<keyword evidence="4 5" id="KW-0648">Protein biosynthesis</keyword>
<evidence type="ECO:0000256" key="3">
    <source>
        <dbReference type="ARBA" id="ARBA00022490"/>
    </source>
</evidence>
<dbReference type="AlphaFoldDB" id="A0A923SS28"/>
<dbReference type="SUPFAM" id="SSF55194">
    <property type="entry name" value="Ribosome recycling factor, RRF"/>
    <property type="match status" value="1"/>
</dbReference>
<dbReference type="InterPro" id="IPR036191">
    <property type="entry name" value="RRF_sf"/>
</dbReference>
<dbReference type="RefSeq" id="WP_249287316.1">
    <property type="nucleotide sequence ID" value="NZ_JACRWC010000103.1"/>
</dbReference>
<comment type="subcellular location">
    <subcellularLocation>
        <location evidence="1 5">Cytoplasm</location>
    </subcellularLocation>
</comment>
<name>A0A923SS28_9FIRM</name>
<reference evidence="7" key="1">
    <citation type="submission" date="2020-08" db="EMBL/GenBank/DDBJ databases">
        <authorList>
            <person name="Liu C."/>
            <person name="Sun Q."/>
        </authorList>
    </citation>
    <scope>NUCLEOTIDE SEQUENCE</scope>
    <source>
        <strain evidence="7">BX16</strain>
    </source>
</reference>
<proteinExistence type="inferred from homology"/>
<dbReference type="PANTHER" id="PTHR20982">
    <property type="entry name" value="RIBOSOME RECYCLING FACTOR"/>
    <property type="match status" value="1"/>
</dbReference>
<comment type="caution">
    <text evidence="7">The sequence shown here is derived from an EMBL/GenBank/DDBJ whole genome shotgun (WGS) entry which is preliminary data.</text>
</comment>
<dbReference type="FunFam" id="3.30.1360.40:FF:000001">
    <property type="entry name" value="Ribosome-recycling factor"/>
    <property type="match status" value="1"/>
</dbReference>